<dbReference type="Pfam" id="PF13927">
    <property type="entry name" value="Ig_3"/>
    <property type="match status" value="1"/>
</dbReference>
<dbReference type="InterPro" id="IPR003598">
    <property type="entry name" value="Ig_sub2"/>
</dbReference>
<proteinExistence type="predicted"/>
<dbReference type="PROSITE" id="PS50835">
    <property type="entry name" value="IG_LIKE"/>
    <property type="match status" value="1"/>
</dbReference>
<dbReference type="PANTHER" id="PTHR11481">
    <property type="entry name" value="IMMUNOGLOBULIN FC RECEPTOR"/>
    <property type="match status" value="1"/>
</dbReference>
<keyword evidence="2" id="KW-1015">Disulfide bond</keyword>
<dbReference type="InterPro" id="IPR050488">
    <property type="entry name" value="Ig_Fc_receptor"/>
</dbReference>
<dbReference type="GO" id="GO:0007166">
    <property type="term" value="P:cell surface receptor signaling pathway"/>
    <property type="evidence" value="ECO:0007669"/>
    <property type="project" value="TreeGrafter"/>
</dbReference>
<evidence type="ECO:0000256" key="1">
    <source>
        <dbReference type="ARBA" id="ARBA00022729"/>
    </source>
</evidence>
<protein>
    <recommendedName>
        <fullName evidence="3">Ig-like domain-containing protein</fullName>
    </recommendedName>
</protein>
<keyword evidence="1" id="KW-0732">Signal</keyword>
<dbReference type="InterPro" id="IPR036179">
    <property type="entry name" value="Ig-like_dom_sf"/>
</dbReference>
<feature type="non-terminal residue" evidence="4">
    <location>
        <position position="1"/>
    </location>
</feature>
<dbReference type="GO" id="GO:0004888">
    <property type="term" value="F:transmembrane signaling receptor activity"/>
    <property type="evidence" value="ECO:0007669"/>
    <property type="project" value="TreeGrafter"/>
</dbReference>
<dbReference type="InterPro" id="IPR013783">
    <property type="entry name" value="Ig-like_fold"/>
</dbReference>
<dbReference type="Gene3D" id="2.60.40.10">
    <property type="entry name" value="Immunoglobulins"/>
    <property type="match status" value="2"/>
</dbReference>
<dbReference type="OrthoDB" id="10012075at2759"/>
<dbReference type="InterPro" id="IPR003599">
    <property type="entry name" value="Ig_sub"/>
</dbReference>
<dbReference type="AlphaFoldDB" id="A0A2G9Q948"/>
<keyword evidence="5" id="KW-1185">Reference proteome</keyword>
<evidence type="ECO:0000259" key="3">
    <source>
        <dbReference type="PROSITE" id="PS50835"/>
    </source>
</evidence>
<feature type="non-terminal residue" evidence="4">
    <location>
        <position position="147"/>
    </location>
</feature>
<dbReference type="GO" id="GO:0009897">
    <property type="term" value="C:external side of plasma membrane"/>
    <property type="evidence" value="ECO:0007669"/>
    <property type="project" value="TreeGrafter"/>
</dbReference>
<accession>A0A2G9Q948</accession>
<reference evidence="5" key="1">
    <citation type="journal article" date="2017" name="Nat. Commun.">
        <title>The North American bullfrog draft genome provides insight into hormonal regulation of long noncoding RNA.</title>
        <authorList>
            <person name="Hammond S.A."/>
            <person name="Warren R.L."/>
            <person name="Vandervalk B.P."/>
            <person name="Kucuk E."/>
            <person name="Khan H."/>
            <person name="Gibb E.A."/>
            <person name="Pandoh P."/>
            <person name="Kirk H."/>
            <person name="Zhao Y."/>
            <person name="Jones M."/>
            <person name="Mungall A.J."/>
            <person name="Coope R."/>
            <person name="Pleasance S."/>
            <person name="Moore R.A."/>
            <person name="Holt R.A."/>
            <person name="Round J.M."/>
            <person name="Ohora S."/>
            <person name="Walle B.V."/>
            <person name="Veldhoen N."/>
            <person name="Helbing C.C."/>
            <person name="Birol I."/>
        </authorList>
    </citation>
    <scope>NUCLEOTIDE SEQUENCE [LARGE SCALE GENOMIC DNA]</scope>
</reference>
<dbReference type="SMART" id="SM00408">
    <property type="entry name" value="IGc2"/>
    <property type="match status" value="1"/>
</dbReference>
<dbReference type="Proteomes" id="UP000228934">
    <property type="component" value="Unassembled WGS sequence"/>
</dbReference>
<dbReference type="PANTHER" id="PTHR11481:SF64">
    <property type="entry name" value="FC RECEPTOR-LIKE PROTEIN 4"/>
    <property type="match status" value="1"/>
</dbReference>
<dbReference type="SMART" id="SM00409">
    <property type="entry name" value="IG"/>
    <property type="match status" value="1"/>
</dbReference>
<evidence type="ECO:0000313" key="5">
    <source>
        <dbReference type="Proteomes" id="UP000228934"/>
    </source>
</evidence>
<evidence type="ECO:0000313" key="4">
    <source>
        <dbReference type="EMBL" id="PIO12106.1"/>
    </source>
</evidence>
<gene>
    <name evidence="4" type="ORF">AB205_0159500</name>
</gene>
<dbReference type="EMBL" id="KZ060569">
    <property type="protein sequence ID" value="PIO12106.1"/>
    <property type="molecule type" value="Genomic_DNA"/>
</dbReference>
<dbReference type="SUPFAM" id="SSF48726">
    <property type="entry name" value="Immunoglobulin"/>
    <property type="match status" value="2"/>
</dbReference>
<evidence type="ECO:0000256" key="2">
    <source>
        <dbReference type="ARBA" id="ARBA00023157"/>
    </source>
</evidence>
<name>A0A2G9Q948_AQUCT</name>
<sequence length="147" mass="16761">GAIRPVVTFTPNWGNILQGDEVTLTCELPSTVPEEPRTYHWYKDGRTIPGDEQILQIKSSAERDGGDYQCRINTGDISDPVTLNVTNRHVLLQRPPSAIYEGDPLTLRCHHNKGFSVFPTRFYKNNEEIKSEFPDSEFRIQKVDLNT</sequence>
<dbReference type="InterPro" id="IPR007110">
    <property type="entry name" value="Ig-like_dom"/>
</dbReference>
<organism evidence="4 5">
    <name type="scientific">Aquarana catesbeiana</name>
    <name type="common">American bullfrog</name>
    <name type="synonym">Rana catesbeiana</name>
    <dbReference type="NCBI Taxonomy" id="8400"/>
    <lineage>
        <taxon>Eukaryota</taxon>
        <taxon>Metazoa</taxon>
        <taxon>Chordata</taxon>
        <taxon>Craniata</taxon>
        <taxon>Vertebrata</taxon>
        <taxon>Euteleostomi</taxon>
        <taxon>Amphibia</taxon>
        <taxon>Batrachia</taxon>
        <taxon>Anura</taxon>
        <taxon>Neobatrachia</taxon>
        <taxon>Ranoidea</taxon>
        <taxon>Ranidae</taxon>
        <taxon>Aquarana</taxon>
    </lineage>
</organism>
<dbReference type="GO" id="GO:0006955">
    <property type="term" value="P:immune response"/>
    <property type="evidence" value="ECO:0007669"/>
    <property type="project" value="TreeGrafter"/>
</dbReference>
<feature type="domain" description="Ig-like" evidence="3">
    <location>
        <begin position="5"/>
        <end position="86"/>
    </location>
</feature>